<dbReference type="AlphaFoldDB" id="A0A9P4YUJ9"/>
<keyword evidence="4" id="KW-1185">Reference proteome</keyword>
<dbReference type="RefSeq" id="XP_035321712.1">
    <property type="nucleotide sequence ID" value="XM_035468578.1"/>
</dbReference>
<dbReference type="CDD" id="cd09917">
    <property type="entry name" value="F-box_SF"/>
    <property type="match status" value="1"/>
</dbReference>
<sequence>MAMLTDGDPTTATKPCPFREVPMEVLLRIAFWLPTTDLCNMRRTCHSIERMLYRSFAHEYFRCKQFMLTPFSLQALIDISGSRLGRHLTRLQLGTDHFEDPLSVATIDGADLTYAYDCYATQCEMLLSGSHIDMLAEALQNLGHLEDVVIRCFNSDRRSRDGPGADWVSYGARQARREARNFFMAEPWHARPKPAFTMTSIIFNAVLTALSRTGTRPRGIEVLARQPSPMSAYLYDVAFAVSPAMRPSVSSVLEGLKKLHLYVGNAVDPFNRQGDTGKLPWFLHRTVNLEDLRINGGREKIQGLDRLLRWLATPASSSPSPSPPSSSTSQPRPGPWGPLPLSWPPAPALSQLTDLSLGYMAVESEVVIGMVQKLSPTIRRLDFVFLCVIEVADDAADEVPTGTVWKNILSVICDAPAPHLSHVGLKFLREFHGEPPKDPPDGVYRQGEDVVFKDGKTEMSYTGLDCRQVLLQTIGQVGGAAGDDDGGSDSFDSLDDDSGDSHEEDGSDGEEDEESGGQDDDASDA</sequence>
<dbReference type="OrthoDB" id="5279008at2759"/>
<gene>
    <name evidence="3" type="ORF">GMORB2_6608</name>
</gene>
<reference evidence="3" key="1">
    <citation type="submission" date="2020-03" db="EMBL/GenBank/DDBJ databases">
        <title>Site-based positive gene gene selection in Geosmithia morbida across the United States reveals a broad range of putative effectors and factors for local host and environmental adapation.</title>
        <authorList>
            <person name="Onufrak A."/>
            <person name="Murdoch R.W."/>
            <person name="Gazis R."/>
            <person name="Huff M."/>
            <person name="Staton M."/>
            <person name="Klingeman W."/>
            <person name="Hadziabdic D."/>
        </authorList>
    </citation>
    <scope>NUCLEOTIDE SEQUENCE</scope>
    <source>
        <strain evidence="3">1262</strain>
    </source>
</reference>
<dbReference type="PROSITE" id="PS50181">
    <property type="entry name" value="FBOX"/>
    <property type="match status" value="1"/>
</dbReference>
<dbReference type="SUPFAM" id="SSF81383">
    <property type="entry name" value="F-box domain"/>
    <property type="match status" value="1"/>
</dbReference>
<comment type="caution">
    <text evidence="3">The sequence shown here is derived from an EMBL/GenBank/DDBJ whole genome shotgun (WGS) entry which is preliminary data.</text>
</comment>
<feature type="region of interest" description="Disordered" evidence="1">
    <location>
        <begin position="314"/>
        <end position="340"/>
    </location>
</feature>
<evidence type="ECO:0000313" key="4">
    <source>
        <dbReference type="Proteomes" id="UP000749293"/>
    </source>
</evidence>
<dbReference type="EMBL" id="JAANYQ010000007">
    <property type="protein sequence ID" value="KAF4123060.1"/>
    <property type="molecule type" value="Genomic_DNA"/>
</dbReference>
<accession>A0A9P4YUJ9</accession>
<dbReference type="InterPro" id="IPR001810">
    <property type="entry name" value="F-box_dom"/>
</dbReference>
<evidence type="ECO:0000313" key="3">
    <source>
        <dbReference type="EMBL" id="KAF4123060.1"/>
    </source>
</evidence>
<proteinExistence type="predicted"/>
<dbReference type="Proteomes" id="UP000749293">
    <property type="component" value="Unassembled WGS sequence"/>
</dbReference>
<evidence type="ECO:0000259" key="2">
    <source>
        <dbReference type="PROSITE" id="PS50181"/>
    </source>
</evidence>
<name>A0A9P4YUJ9_9HYPO</name>
<protein>
    <recommendedName>
        <fullName evidence="2">F-box domain-containing protein</fullName>
    </recommendedName>
</protein>
<organism evidence="3 4">
    <name type="scientific">Geosmithia morbida</name>
    <dbReference type="NCBI Taxonomy" id="1094350"/>
    <lineage>
        <taxon>Eukaryota</taxon>
        <taxon>Fungi</taxon>
        <taxon>Dikarya</taxon>
        <taxon>Ascomycota</taxon>
        <taxon>Pezizomycotina</taxon>
        <taxon>Sordariomycetes</taxon>
        <taxon>Hypocreomycetidae</taxon>
        <taxon>Hypocreales</taxon>
        <taxon>Bionectriaceae</taxon>
        <taxon>Geosmithia</taxon>
    </lineage>
</organism>
<dbReference type="InterPro" id="IPR036047">
    <property type="entry name" value="F-box-like_dom_sf"/>
</dbReference>
<feature type="region of interest" description="Disordered" evidence="1">
    <location>
        <begin position="478"/>
        <end position="525"/>
    </location>
</feature>
<evidence type="ECO:0000256" key="1">
    <source>
        <dbReference type="SAM" id="MobiDB-lite"/>
    </source>
</evidence>
<feature type="compositionally biased region" description="Low complexity" evidence="1">
    <location>
        <begin position="314"/>
        <end position="331"/>
    </location>
</feature>
<feature type="domain" description="F-box" evidence="2">
    <location>
        <begin position="15"/>
        <end position="64"/>
    </location>
</feature>
<dbReference type="GeneID" id="55972833"/>
<feature type="compositionally biased region" description="Acidic residues" evidence="1">
    <location>
        <begin position="482"/>
        <end position="525"/>
    </location>
</feature>